<dbReference type="Proteomes" id="UP000095287">
    <property type="component" value="Unplaced"/>
</dbReference>
<name>A0A1I8AML7_9BILA</name>
<dbReference type="Gene3D" id="3.10.20.90">
    <property type="entry name" value="Phosphatidylinositol 3-kinase Catalytic Subunit, Chain A, domain 1"/>
    <property type="match status" value="1"/>
</dbReference>
<organism evidence="1 2">
    <name type="scientific">Steinernema glaseri</name>
    <dbReference type="NCBI Taxonomy" id="37863"/>
    <lineage>
        <taxon>Eukaryota</taxon>
        <taxon>Metazoa</taxon>
        <taxon>Ecdysozoa</taxon>
        <taxon>Nematoda</taxon>
        <taxon>Chromadorea</taxon>
        <taxon>Rhabditida</taxon>
        <taxon>Tylenchina</taxon>
        <taxon>Panagrolaimomorpha</taxon>
        <taxon>Strongyloidoidea</taxon>
        <taxon>Steinernematidae</taxon>
        <taxon>Steinernema</taxon>
    </lineage>
</organism>
<reference evidence="2" key="1">
    <citation type="submission" date="2016-11" db="UniProtKB">
        <authorList>
            <consortium name="WormBaseParasite"/>
        </authorList>
    </citation>
    <scope>IDENTIFICATION</scope>
</reference>
<evidence type="ECO:0000313" key="1">
    <source>
        <dbReference type="Proteomes" id="UP000095287"/>
    </source>
</evidence>
<proteinExistence type="predicted"/>
<evidence type="ECO:0000313" key="2">
    <source>
        <dbReference type="WBParaSite" id="L893_g7532.t1"/>
    </source>
</evidence>
<dbReference type="SUPFAM" id="SSF54236">
    <property type="entry name" value="Ubiquitin-like"/>
    <property type="match status" value="1"/>
</dbReference>
<keyword evidence="1" id="KW-1185">Reference proteome</keyword>
<sequence length="125" mass="15054">MEGTINSSLERKIIALGRDDETTKINADKKRDGKRRHEDDELDEIRQNTVLIKYQCHHYRTIRFTVRVYANMNFEQIMRFFSLRMDSYTSRWRFMYRGKQIRIQDTPQSVGIKIGTEADIDVYRI</sequence>
<dbReference type="AlphaFoldDB" id="A0A1I8AML7"/>
<dbReference type="WBParaSite" id="L893_g7532.t1">
    <property type="protein sequence ID" value="L893_g7532.t1"/>
    <property type="gene ID" value="L893_g7532"/>
</dbReference>
<dbReference type="InterPro" id="IPR029071">
    <property type="entry name" value="Ubiquitin-like_domsf"/>
</dbReference>
<protein>
    <submittedName>
        <fullName evidence="2">Rad60-SLD domain-containing protein</fullName>
    </submittedName>
</protein>
<accession>A0A1I8AML7</accession>